<organism evidence="3 4">
    <name type="scientific">Hibiscus sabdariffa</name>
    <name type="common">roselle</name>
    <dbReference type="NCBI Taxonomy" id="183260"/>
    <lineage>
        <taxon>Eukaryota</taxon>
        <taxon>Viridiplantae</taxon>
        <taxon>Streptophyta</taxon>
        <taxon>Embryophyta</taxon>
        <taxon>Tracheophyta</taxon>
        <taxon>Spermatophyta</taxon>
        <taxon>Magnoliopsida</taxon>
        <taxon>eudicotyledons</taxon>
        <taxon>Gunneridae</taxon>
        <taxon>Pentapetalae</taxon>
        <taxon>rosids</taxon>
        <taxon>malvids</taxon>
        <taxon>Malvales</taxon>
        <taxon>Malvaceae</taxon>
        <taxon>Malvoideae</taxon>
        <taxon>Hibiscus</taxon>
    </lineage>
</organism>
<reference evidence="3 4" key="1">
    <citation type="journal article" date="2024" name="G3 (Bethesda)">
        <title>Genome assembly of Hibiscus sabdariffa L. provides insights into metabolisms of medicinal natural products.</title>
        <authorList>
            <person name="Kim T."/>
        </authorList>
    </citation>
    <scope>NUCLEOTIDE SEQUENCE [LARGE SCALE GENOMIC DNA]</scope>
    <source>
        <strain evidence="3">TK-2024</strain>
        <tissue evidence="3">Old leaves</tissue>
    </source>
</reference>
<keyword evidence="4" id="KW-1185">Reference proteome</keyword>
<proteinExistence type="predicted"/>
<comment type="caution">
    <text evidence="3">The sequence shown here is derived from an EMBL/GenBank/DDBJ whole genome shotgun (WGS) entry which is preliminary data.</text>
</comment>
<gene>
    <name evidence="3" type="ORF">V6N11_003151</name>
</gene>
<dbReference type="PANTHER" id="PTHR34789">
    <property type="entry name" value="EXPRESSED PROTEIN"/>
    <property type="match status" value="1"/>
</dbReference>
<dbReference type="Proteomes" id="UP001396334">
    <property type="component" value="Unassembled WGS sequence"/>
</dbReference>
<feature type="signal peptide" evidence="2">
    <location>
        <begin position="1"/>
        <end position="22"/>
    </location>
</feature>
<accession>A0ABR2SCF2</accession>
<sequence>MNRIKSTFGLVVVLTMASLCAAARPDSLKAVSIPDNNDAGEAFSTPVPEFSNVTDSINEDPVTSLENDDKKWEAIAKGEGGPWAGGPIGDDFGSSAGGPTGGASPGDVNSIVCTEKGPCFNKKLTCPANCFGQVSKSGKGFSASAGGGGCSMDCKTCTATC</sequence>
<feature type="compositionally biased region" description="Gly residues" evidence="1">
    <location>
        <begin position="95"/>
        <end position="104"/>
    </location>
</feature>
<feature type="compositionally biased region" description="Gly residues" evidence="1">
    <location>
        <begin position="78"/>
        <end position="88"/>
    </location>
</feature>
<keyword evidence="2" id="KW-0732">Signal</keyword>
<name>A0ABR2SCF2_9ROSI</name>
<dbReference type="EMBL" id="JBBPBN010000015">
    <property type="protein sequence ID" value="KAK9022915.1"/>
    <property type="molecule type" value="Genomic_DNA"/>
</dbReference>
<protein>
    <submittedName>
        <fullName evidence="3">Uncharacterized protein</fullName>
    </submittedName>
</protein>
<dbReference type="PANTHER" id="PTHR34789:SF1">
    <property type="entry name" value="EXPRESSED PROTEIN"/>
    <property type="match status" value="1"/>
</dbReference>
<evidence type="ECO:0000256" key="2">
    <source>
        <dbReference type="SAM" id="SignalP"/>
    </source>
</evidence>
<evidence type="ECO:0000313" key="4">
    <source>
        <dbReference type="Proteomes" id="UP001396334"/>
    </source>
</evidence>
<feature type="region of interest" description="Disordered" evidence="1">
    <location>
        <begin position="76"/>
        <end position="105"/>
    </location>
</feature>
<evidence type="ECO:0000256" key="1">
    <source>
        <dbReference type="SAM" id="MobiDB-lite"/>
    </source>
</evidence>
<evidence type="ECO:0000313" key="3">
    <source>
        <dbReference type="EMBL" id="KAK9022915.1"/>
    </source>
</evidence>
<feature type="chain" id="PRO_5045319363" evidence="2">
    <location>
        <begin position="23"/>
        <end position="161"/>
    </location>
</feature>